<name>A0A521CX31_9BACT</name>
<feature type="binding site" evidence="8">
    <location>
        <position position="90"/>
    </location>
    <ligand>
        <name>Mg(2+)</name>
        <dbReference type="ChEBI" id="CHEBI:18420"/>
    </ligand>
</feature>
<accession>A0A521CX31</accession>
<dbReference type="InterPro" id="IPR022907">
    <property type="entry name" value="VapC_family"/>
</dbReference>
<keyword evidence="4 8" id="KW-0479">Metal-binding</keyword>
<dbReference type="SUPFAM" id="SSF88723">
    <property type="entry name" value="PIN domain-like"/>
    <property type="match status" value="1"/>
</dbReference>
<dbReference type="EMBL" id="FXTP01000006">
    <property type="protein sequence ID" value="SMO63999.1"/>
    <property type="molecule type" value="Genomic_DNA"/>
</dbReference>
<reference evidence="10 11" key="1">
    <citation type="submission" date="2017-05" db="EMBL/GenBank/DDBJ databases">
        <authorList>
            <person name="Varghese N."/>
            <person name="Submissions S."/>
        </authorList>
    </citation>
    <scope>NUCLEOTIDE SEQUENCE [LARGE SCALE GENOMIC DNA]</scope>
    <source>
        <strain evidence="10 11">DSM 21985</strain>
    </source>
</reference>
<dbReference type="InterPro" id="IPR050556">
    <property type="entry name" value="Type_II_TA_system_RNase"/>
</dbReference>
<keyword evidence="8" id="KW-0800">Toxin</keyword>
<protein>
    <recommendedName>
        <fullName evidence="8">Ribonuclease VapC</fullName>
        <shortName evidence="8">RNase VapC</shortName>
        <ecNumber evidence="8">3.1.-.-</ecNumber>
    </recommendedName>
    <alternativeName>
        <fullName evidence="8">Toxin VapC</fullName>
    </alternativeName>
</protein>
<dbReference type="Gene3D" id="3.40.50.1010">
    <property type="entry name" value="5'-nuclease"/>
    <property type="match status" value="1"/>
</dbReference>
<dbReference type="EC" id="3.1.-.-" evidence="8"/>
<comment type="function">
    <text evidence="8">Toxic component of a toxin-antitoxin (TA) system. An RNase.</text>
</comment>
<feature type="domain" description="PIN" evidence="9">
    <location>
        <begin position="1"/>
        <end position="112"/>
    </location>
</feature>
<keyword evidence="6 8" id="KW-0460">Magnesium</keyword>
<dbReference type="GO" id="GO:0000287">
    <property type="term" value="F:magnesium ion binding"/>
    <property type="evidence" value="ECO:0007669"/>
    <property type="project" value="UniProtKB-UniRule"/>
</dbReference>
<gene>
    <name evidence="8" type="primary">vapC</name>
    <name evidence="10" type="ORF">SAMN06265219_106198</name>
</gene>
<dbReference type="GO" id="GO:0090729">
    <property type="term" value="F:toxin activity"/>
    <property type="evidence" value="ECO:0007669"/>
    <property type="project" value="UniProtKB-KW"/>
</dbReference>
<dbReference type="CDD" id="cd18741">
    <property type="entry name" value="PIN_VapC4-5_FitB-like"/>
    <property type="match status" value="1"/>
</dbReference>
<evidence type="ECO:0000256" key="3">
    <source>
        <dbReference type="ARBA" id="ARBA00022722"/>
    </source>
</evidence>
<dbReference type="AlphaFoldDB" id="A0A521CX31"/>
<dbReference type="InterPro" id="IPR029060">
    <property type="entry name" value="PIN-like_dom_sf"/>
</dbReference>
<evidence type="ECO:0000256" key="6">
    <source>
        <dbReference type="ARBA" id="ARBA00022842"/>
    </source>
</evidence>
<evidence type="ECO:0000313" key="11">
    <source>
        <dbReference type="Proteomes" id="UP000317557"/>
    </source>
</evidence>
<keyword evidence="2 8" id="KW-1277">Toxin-antitoxin system</keyword>
<evidence type="ECO:0000256" key="8">
    <source>
        <dbReference type="HAMAP-Rule" id="MF_00265"/>
    </source>
</evidence>
<dbReference type="PANTHER" id="PTHR33653">
    <property type="entry name" value="RIBONUCLEASE VAPC2"/>
    <property type="match status" value="1"/>
</dbReference>
<keyword evidence="5 8" id="KW-0378">Hydrolase</keyword>
<evidence type="ECO:0000256" key="5">
    <source>
        <dbReference type="ARBA" id="ARBA00022801"/>
    </source>
</evidence>
<evidence type="ECO:0000256" key="7">
    <source>
        <dbReference type="ARBA" id="ARBA00038093"/>
    </source>
</evidence>
<comment type="cofactor">
    <cofactor evidence="1 8">
        <name>Mg(2+)</name>
        <dbReference type="ChEBI" id="CHEBI:18420"/>
    </cofactor>
</comment>
<dbReference type="GO" id="GO:0016787">
    <property type="term" value="F:hydrolase activity"/>
    <property type="evidence" value="ECO:0007669"/>
    <property type="project" value="UniProtKB-KW"/>
</dbReference>
<evidence type="ECO:0000256" key="2">
    <source>
        <dbReference type="ARBA" id="ARBA00022649"/>
    </source>
</evidence>
<proteinExistence type="inferred from homology"/>
<organism evidence="10 11">
    <name type="scientific">Gracilimonas mengyeensis</name>
    <dbReference type="NCBI Taxonomy" id="1302730"/>
    <lineage>
        <taxon>Bacteria</taxon>
        <taxon>Pseudomonadati</taxon>
        <taxon>Balneolota</taxon>
        <taxon>Balneolia</taxon>
        <taxon>Balneolales</taxon>
        <taxon>Balneolaceae</taxon>
        <taxon>Gracilimonas</taxon>
    </lineage>
</organism>
<dbReference type="RefSeq" id="WP_142454219.1">
    <property type="nucleotide sequence ID" value="NZ_FXTP01000006.1"/>
</dbReference>
<sequence length="123" mass="13686">MIIDTNIIIDLLKGKDEAQSFLESSIDTNLFLSVITTSEINTGIRDEREEQIFEELLSIFEVIPVTQTIAIESGKLRKKFLASHGIETPDAIIAATANLLEVPIATLDKKHFSVLTDELIVPY</sequence>
<dbReference type="Pfam" id="PF01850">
    <property type="entry name" value="PIN"/>
    <property type="match status" value="1"/>
</dbReference>
<dbReference type="Proteomes" id="UP000317557">
    <property type="component" value="Unassembled WGS sequence"/>
</dbReference>
<evidence type="ECO:0000256" key="1">
    <source>
        <dbReference type="ARBA" id="ARBA00001946"/>
    </source>
</evidence>
<dbReference type="InterPro" id="IPR002716">
    <property type="entry name" value="PIN_dom"/>
</dbReference>
<dbReference type="OrthoDB" id="5368631at2"/>
<dbReference type="GO" id="GO:0004540">
    <property type="term" value="F:RNA nuclease activity"/>
    <property type="evidence" value="ECO:0007669"/>
    <property type="project" value="InterPro"/>
</dbReference>
<evidence type="ECO:0000313" key="10">
    <source>
        <dbReference type="EMBL" id="SMO63999.1"/>
    </source>
</evidence>
<feature type="binding site" evidence="8">
    <location>
        <position position="4"/>
    </location>
    <ligand>
        <name>Mg(2+)</name>
        <dbReference type="ChEBI" id="CHEBI:18420"/>
    </ligand>
</feature>
<comment type="similarity">
    <text evidence="7 8">Belongs to the PINc/VapC protein family.</text>
</comment>
<keyword evidence="11" id="KW-1185">Reference proteome</keyword>
<evidence type="ECO:0000259" key="9">
    <source>
        <dbReference type="Pfam" id="PF01850"/>
    </source>
</evidence>
<keyword evidence="3 8" id="KW-0540">Nuclease</keyword>
<evidence type="ECO:0000256" key="4">
    <source>
        <dbReference type="ARBA" id="ARBA00022723"/>
    </source>
</evidence>
<dbReference type="PANTHER" id="PTHR33653:SF1">
    <property type="entry name" value="RIBONUCLEASE VAPC2"/>
    <property type="match status" value="1"/>
</dbReference>
<dbReference type="HAMAP" id="MF_00265">
    <property type="entry name" value="VapC_Nob1"/>
    <property type="match status" value="1"/>
</dbReference>